<evidence type="ECO:0000259" key="1">
    <source>
        <dbReference type="Pfam" id="PF17919"/>
    </source>
</evidence>
<evidence type="ECO:0000313" key="3">
    <source>
        <dbReference type="Proteomes" id="UP001066276"/>
    </source>
</evidence>
<reference evidence="2" key="1">
    <citation type="journal article" date="2022" name="bioRxiv">
        <title>Sequencing and chromosome-scale assembly of the giantPleurodeles waltlgenome.</title>
        <authorList>
            <person name="Brown T."/>
            <person name="Elewa A."/>
            <person name="Iarovenko S."/>
            <person name="Subramanian E."/>
            <person name="Araus A.J."/>
            <person name="Petzold A."/>
            <person name="Susuki M."/>
            <person name="Suzuki K.-i.T."/>
            <person name="Hayashi T."/>
            <person name="Toyoda A."/>
            <person name="Oliveira C."/>
            <person name="Osipova E."/>
            <person name="Leigh N.D."/>
            <person name="Simon A."/>
            <person name="Yun M.H."/>
        </authorList>
    </citation>
    <scope>NUCLEOTIDE SEQUENCE</scope>
    <source>
        <strain evidence="2">20211129_DDA</strain>
        <tissue evidence="2">Liver</tissue>
    </source>
</reference>
<protein>
    <recommendedName>
        <fullName evidence="1">Reverse transcriptase/retrotransposon-derived protein RNase H-like domain-containing protein</fullName>
    </recommendedName>
</protein>
<sequence>MPGYRSEMCELRYLRPDCESVKKKEQKQQEECQKDSVNLNEDNCESPPLQGFDLSKKSVVTTDATGKGLIAVLTQLDDRGNEVLITFSSRSLMSIGEK</sequence>
<dbReference type="InterPro" id="IPR041577">
    <property type="entry name" value="RT_RNaseH_2"/>
</dbReference>
<name>A0AAV7WM91_PLEWA</name>
<dbReference type="Proteomes" id="UP001066276">
    <property type="component" value="Chromosome 1_1"/>
</dbReference>
<proteinExistence type="predicted"/>
<dbReference type="Pfam" id="PF17919">
    <property type="entry name" value="RT_RNaseH_2"/>
    <property type="match status" value="1"/>
</dbReference>
<dbReference type="AlphaFoldDB" id="A0AAV7WM91"/>
<accession>A0AAV7WM91</accession>
<comment type="caution">
    <text evidence="2">The sequence shown here is derived from an EMBL/GenBank/DDBJ whole genome shotgun (WGS) entry which is preliminary data.</text>
</comment>
<dbReference type="EMBL" id="JANPWB010000001">
    <property type="protein sequence ID" value="KAJ1213668.1"/>
    <property type="molecule type" value="Genomic_DNA"/>
</dbReference>
<feature type="domain" description="Reverse transcriptase/retrotransposon-derived protein RNase H-like" evidence="1">
    <location>
        <begin position="30"/>
        <end position="93"/>
    </location>
</feature>
<dbReference type="SUPFAM" id="SSF56672">
    <property type="entry name" value="DNA/RNA polymerases"/>
    <property type="match status" value="1"/>
</dbReference>
<gene>
    <name evidence="2" type="ORF">NDU88_001300</name>
</gene>
<keyword evidence="3" id="KW-1185">Reference proteome</keyword>
<organism evidence="2 3">
    <name type="scientific">Pleurodeles waltl</name>
    <name type="common">Iberian ribbed newt</name>
    <dbReference type="NCBI Taxonomy" id="8319"/>
    <lineage>
        <taxon>Eukaryota</taxon>
        <taxon>Metazoa</taxon>
        <taxon>Chordata</taxon>
        <taxon>Craniata</taxon>
        <taxon>Vertebrata</taxon>
        <taxon>Euteleostomi</taxon>
        <taxon>Amphibia</taxon>
        <taxon>Batrachia</taxon>
        <taxon>Caudata</taxon>
        <taxon>Salamandroidea</taxon>
        <taxon>Salamandridae</taxon>
        <taxon>Pleurodelinae</taxon>
        <taxon>Pleurodeles</taxon>
    </lineage>
</organism>
<evidence type="ECO:0000313" key="2">
    <source>
        <dbReference type="EMBL" id="KAJ1213668.1"/>
    </source>
</evidence>
<dbReference type="InterPro" id="IPR043502">
    <property type="entry name" value="DNA/RNA_pol_sf"/>
</dbReference>